<dbReference type="Proteomes" id="UP000677305">
    <property type="component" value="Chromosome"/>
</dbReference>
<keyword evidence="2" id="KW-0479">Metal-binding</keyword>
<dbReference type="InterPro" id="IPR024607">
    <property type="entry name" value="Sulfatase_CS"/>
</dbReference>
<evidence type="ECO:0000256" key="1">
    <source>
        <dbReference type="ARBA" id="ARBA00008779"/>
    </source>
</evidence>
<dbReference type="GO" id="GO:0004065">
    <property type="term" value="F:arylsulfatase activity"/>
    <property type="evidence" value="ECO:0007669"/>
    <property type="project" value="TreeGrafter"/>
</dbReference>
<keyword evidence="4" id="KW-0106">Calcium</keyword>
<dbReference type="Gene3D" id="3.40.720.10">
    <property type="entry name" value="Alkaline Phosphatase, subunit A"/>
    <property type="match status" value="1"/>
</dbReference>
<dbReference type="Pfam" id="PF00884">
    <property type="entry name" value="Sulfatase"/>
    <property type="match status" value="1"/>
</dbReference>
<organism evidence="6 7">
    <name type="scientific">Vallitalea guaymasensis</name>
    <dbReference type="NCBI Taxonomy" id="1185412"/>
    <lineage>
        <taxon>Bacteria</taxon>
        <taxon>Bacillati</taxon>
        <taxon>Bacillota</taxon>
        <taxon>Clostridia</taxon>
        <taxon>Lachnospirales</taxon>
        <taxon>Vallitaleaceae</taxon>
        <taxon>Vallitalea</taxon>
    </lineage>
</organism>
<accession>A0A8J8SCG4</accession>
<dbReference type="InterPro" id="IPR000917">
    <property type="entry name" value="Sulfatase_N"/>
</dbReference>
<dbReference type="RefSeq" id="WP_212690052.1">
    <property type="nucleotide sequence ID" value="NZ_CP058561.1"/>
</dbReference>
<dbReference type="PANTHER" id="PTHR42693">
    <property type="entry name" value="ARYLSULFATASE FAMILY MEMBER"/>
    <property type="match status" value="1"/>
</dbReference>
<dbReference type="KEGG" id="vgu:HYG85_13125"/>
<dbReference type="AlphaFoldDB" id="A0A8J8SCG4"/>
<reference evidence="6 7" key="1">
    <citation type="submission" date="2020-07" db="EMBL/GenBank/DDBJ databases">
        <title>Vallitalea guaymasensis genome.</title>
        <authorList>
            <person name="Postec A."/>
        </authorList>
    </citation>
    <scope>NUCLEOTIDE SEQUENCE [LARGE SCALE GENOMIC DNA]</scope>
    <source>
        <strain evidence="6 7">Ra1766G1</strain>
    </source>
</reference>
<name>A0A8J8SCG4_9FIRM</name>
<dbReference type="GO" id="GO:0046872">
    <property type="term" value="F:metal ion binding"/>
    <property type="evidence" value="ECO:0007669"/>
    <property type="project" value="UniProtKB-KW"/>
</dbReference>
<dbReference type="InterPro" id="IPR017850">
    <property type="entry name" value="Alkaline_phosphatase_core_sf"/>
</dbReference>
<protein>
    <submittedName>
        <fullName evidence="6">Sulfatase-like hydrolase/transferase</fullName>
    </submittedName>
</protein>
<evidence type="ECO:0000256" key="4">
    <source>
        <dbReference type="ARBA" id="ARBA00022837"/>
    </source>
</evidence>
<dbReference type="PANTHER" id="PTHR42693:SF53">
    <property type="entry name" value="ENDO-4-O-SULFATASE"/>
    <property type="match status" value="1"/>
</dbReference>
<keyword evidence="3 6" id="KW-0378">Hydrolase</keyword>
<evidence type="ECO:0000256" key="2">
    <source>
        <dbReference type="ARBA" id="ARBA00022723"/>
    </source>
</evidence>
<evidence type="ECO:0000313" key="6">
    <source>
        <dbReference type="EMBL" id="QUH29798.1"/>
    </source>
</evidence>
<evidence type="ECO:0000259" key="5">
    <source>
        <dbReference type="Pfam" id="PF00884"/>
    </source>
</evidence>
<dbReference type="SUPFAM" id="SSF53649">
    <property type="entry name" value="Alkaline phosphatase-like"/>
    <property type="match status" value="1"/>
</dbReference>
<gene>
    <name evidence="6" type="ORF">HYG85_13125</name>
</gene>
<keyword evidence="7" id="KW-1185">Reference proteome</keyword>
<feature type="domain" description="Sulfatase N-terminal" evidence="5">
    <location>
        <begin position="5"/>
        <end position="340"/>
    </location>
</feature>
<sequence>MKRQPNVLIILTDQQSRWTLSCYGGNEIHTPNIDSIGEEGAILTNFFTPSAVCTPSRGCFITGRYPHQNGAYTNDVPLNENEITLAHLLRNENYKTGYIGKWHLNGAHYPGWMTADTSMGFDDCEHMFNCGHYKNVVEQTNGKPILNFDIGSGGYMTDWITDKSLDFIERNKEDKFFLMVSIPDPHTPYNVREPYDKMFDPKDVTIPDTFNEEKLPDWAEDDEWGREQLFSINMKDREEKFRHYKSQYLGEVKCIDDNVGRILEYLKEKNILDDTIVIFTTDHGDYMGEHGLLYKNNLYESVYRIPFLIRWPEKIRKETTVNEYITVVDFQQTILGLMNIPPSGREQGRNASELIKGNKIVWNNEVYIHPNEVPRAGIITEEYELAYVGRGFNKEPNHQYKEHILFDRINDKQQTNNLYGKQEYESIISELTNKIINHHKKLGTNTDVLPKVLKNESSQSIFDKI</sequence>
<evidence type="ECO:0000313" key="7">
    <source>
        <dbReference type="Proteomes" id="UP000677305"/>
    </source>
</evidence>
<dbReference type="EMBL" id="CP058561">
    <property type="protein sequence ID" value="QUH29798.1"/>
    <property type="molecule type" value="Genomic_DNA"/>
</dbReference>
<comment type="similarity">
    <text evidence="1">Belongs to the sulfatase family.</text>
</comment>
<dbReference type="InterPro" id="IPR050738">
    <property type="entry name" value="Sulfatase"/>
</dbReference>
<evidence type="ECO:0000256" key="3">
    <source>
        <dbReference type="ARBA" id="ARBA00022801"/>
    </source>
</evidence>
<dbReference type="PROSITE" id="PS00523">
    <property type="entry name" value="SULFATASE_1"/>
    <property type="match status" value="1"/>
</dbReference>
<proteinExistence type="inferred from homology"/>